<dbReference type="Pfam" id="PF07980">
    <property type="entry name" value="SusD_RagB"/>
    <property type="match status" value="1"/>
</dbReference>
<dbReference type="RefSeq" id="WP_157306404.1">
    <property type="nucleotide sequence ID" value="NZ_WRXN01000004.1"/>
</dbReference>
<dbReference type="CDD" id="cd08977">
    <property type="entry name" value="SusD"/>
    <property type="match status" value="1"/>
</dbReference>
<dbReference type="GO" id="GO:0009279">
    <property type="term" value="C:cell outer membrane"/>
    <property type="evidence" value="ECO:0007669"/>
    <property type="project" value="UniProtKB-SubCell"/>
</dbReference>
<evidence type="ECO:0000256" key="1">
    <source>
        <dbReference type="ARBA" id="ARBA00004442"/>
    </source>
</evidence>
<keyword evidence="9" id="KW-1185">Reference proteome</keyword>
<dbReference type="Pfam" id="PF14322">
    <property type="entry name" value="SusD-like_3"/>
    <property type="match status" value="1"/>
</dbReference>
<evidence type="ECO:0000256" key="3">
    <source>
        <dbReference type="ARBA" id="ARBA00022729"/>
    </source>
</evidence>
<gene>
    <name evidence="8" type="ORF">GO493_12010</name>
</gene>
<dbReference type="PROSITE" id="PS51257">
    <property type="entry name" value="PROKAR_LIPOPROTEIN"/>
    <property type="match status" value="1"/>
</dbReference>
<keyword evidence="4" id="KW-0472">Membrane</keyword>
<evidence type="ECO:0000259" key="7">
    <source>
        <dbReference type="Pfam" id="PF14322"/>
    </source>
</evidence>
<evidence type="ECO:0000313" key="8">
    <source>
        <dbReference type="EMBL" id="MVT08988.1"/>
    </source>
</evidence>
<organism evidence="8 9">
    <name type="scientific">Chitinophaga tropicalis</name>
    <dbReference type="NCBI Taxonomy" id="2683588"/>
    <lineage>
        <taxon>Bacteria</taxon>
        <taxon>Pseudomonadati</taxon>
        <taxon>Bacteroidota</taxon>
        <taxon>Chitinophagia</taxon>
        <taxon>Chitinophagales</taxon>
        <taxon>Chitinophagaceae</taxon>
        <taxon>Chitinophaga</taxon>
    </lineage>
</organism>
<dbReference type="InterPro" id="IPR011990">
    <property type="entry name" value="TPR-like_helical_dom_sf"/>
</dbReference>
<dbReference type="InterPro" id="IPR033985">
    <property type="entry name" value="SusD-like_N"/>
</dbReference>
<comment type="caution">
    <text evidence="8">The sequence shown here is derived from an EMBL/GenBank/DDBJ whole genome shotgun (WGS) entry which is preliminary data.</text>
</comment>
<evidence type="ECO:0000259" key="6">
    <source>
        <dbReference type="Pfam" id="PF07980"/>
    </source>
</evidence>
<evidence type="ECO:0000313" key="9">
    <source>
        <dbReference type="Proteomes" id="UP000461730"/>
    </source>
</evidence>
<evidence type="ECO:0000256" key="4">
    <source>
        <dbReference type="ARBA" id="ARBA00023136"/>
    </source>
</evidence>
<protein>
    <submittedName>
        <fullName evidence="8">RagB/SusD family nutrient uptake outer membrane protein</fullName>
    </submittedName>
</protein>
<dbReference type="AlphaFoldDB" id="A0A7K1U3Q9"/>
<dbReference type="Proteomes" id="UP000461730">
    <property type="component" value="Unassembled WGS sequence"/>
</dbReference>
<dbReference type="InterPro" id="IPR012944">
    <property type="entry name" value="SusD_RagB_dom"/>
</dbReference>
<keyword evidence="5" id="KW-0998">Cell outer membrane</keyword>
<name>A0A7K1U3Q9_9BACT</name>
<dbReference type="EMBL" id="WRXN01000004">
    <property type="protein sequence ID" value="MVT08988.1"/>
    <property type="molecule type" value="Genomic_DNA"/>
</dbReference>
<dbReference type="SUPFAM" id="SSF48452">
    <property type="entry name" value="TPR-like"/>
    <property type="match status" value="1"/>
</dbReference>
<feature type="domain" description="RagB/SusD" evidence="6">
    <location>
        <begin position="316"/>
        <end position="450"/>
    </location>
</feature>
<dbReference type="Gene3D" id="1.25.40.390">
    <property type="match status" value="1"/>
</dbReference>
<comment type="subcellular location">
    <subcellularLocation>
        <location evidence="1">Cell outer membrane</location>
    </subcellularLocation>
</comment>
<feature type="domain" description="SusD-like N-terminal" evidence="7">
    <location>
        <begin position="25"/>
        <end position="217"/>
    </location>
</feature>
<proteinExistence type="inferred from homology"/>
<comment type="similarity">
    <text evidence="2">Belongs to the SusD family.</text>
</comment>
<reference evidence="8 9" key="1">
    <citation type="submission" date="2019-12" db="EMBL/GenBank/DDBJ databases">
        <title>Chitinophaga sp. strain ysch24 (GDMCC 1.1355), whole genome shotgun sequence.</title>
        <authorList>
            <person name="Zhang X."/>
        </authorList>
    </citation>
    <scope>NUCLEOTIDE SEQUENCE [LARGE SCALE GENOMIC DNA]</scope>
    <source>
        <strain evidence="9">ysch24</strain>
    </source>
</reference>
<accession>A0A7K1U3Q9</accession>
<evidence type="ECO:0000256" key="5">
    <source>
        <dbReference type="ARBA" id="ARBA00023237"/>
    </source>
</evidence>
<keyword evidence="3" id="KW-0732">Signal</keyword>
<sequence length="451" mass="50927">MLHYRNYYIILFCLLFISCRKLIEVEPPSNEVPSESVYDDEAMADAAVADIYAGLSGYFSGNILSVINGMTADELNTLNIYHRRYVNNAILSDDALILSSWQQFYRLIYRANAVLEGVSAARKLPEEKAKQLQGEALFLRAFCYYYLLNCWGDVPLITTTDVEQTASAPRSGSAVVYDLVMSDLKTAASLLSAAYPGTEKVRANKWAAVAMLARVSLQTHNWQQAAEQATLVLNAGIYTPLIRPDSVFLRNSRPAILQIWTNEGYTLPGLTFIPVSAGNYSFYPFTDDLIAGFEDGDIRKAMWTGSFTYAGLLYHYPLKYKNRAAAISGREEYLMILRIEEMYLIRAEALAQLENVTGALADVNVLRKRAGLPGLSILLKQDECLLAIEKERRIELFTEWGDRWLSLRRTNRIDTVLEVVKPVWKSTAALYPIPQEERNRNPKLTQNDGYQ</sequence>
<evidence type="ECO:0000256" key="2">
    <source>
        <dbReference type="ARBA" id="ARBA00006275"/>
    </source>
</evidence>